<dbReference type="Gene3D" id="3.20.20.330">
    <property type="entry name" value="Homocysteine-binding-like domain"/>
    <property type="match status" value="1"/>
</dbReference>
<evidence type="ECO:0000256" key="6">
    <source>
        <dbReference type="PROSITE-ProRule" id="PRU00333"/>
    </source>
</evidence>
<dbReference type="PROSITE" id="PS50970">
    <property type="entry name" value="HCY"/>
    <property type="match status" value="1"/>
</dbReference>
<dbReference type="AlphaFoldDB" id="A0A7Z0DJM4"/>
<feature type="binding site" evidence="5 6">
    <location>
        <position position="205"/>
    </location>
    <ligand>
        <name>Zn(2+)</name>
        <dbReference type="ChEBI" id="CHEBI:29105"/>
    </ligand>
</feature>
<keyword evidence="1 6" id="KW-0489">Methyltransferase</keyword>
<feature type="binding site" evidence="6">
    <location>
        <position position="292"/>
    </location>
    <ligand>
        <name>Zn(2+)</name>
        <dbReference type="ChEBI" id="CHEBI:29105"/>
    </ligand>
</feature>
<evidence type="ECO:0000259" key="7">
    <source>
        <dbReference type="PROSITE" id="PS50970"/>
    </source>
</evidence>
<gene>
    <name evidence="8" type="ORF">BJ988_001190</name>
</gene>
<comment type="cofactor">
    <cofactor evidence="5">
        <name>Zn(2+)</name>
        <dbReference type="ChEBI" id="CHEBI:29105"/>
    </cofactor>
    <text evidence="5">Binds 1 zinc ion per subunit.</text>
</comment>
<organism evidence="8 9">
    <name type="scientific">Nocardioides panzhihuensis</name>
    <dbReference type="NCBI Taxonomy" id="860243"/>
    <lineage>
        <taxon>Bacteria</taxon>
        <taxon>Bacillati</taxon>
        <taxon>Actinomycetota</taxon>
        <taxon>Actinomycetes</taxon>
        <taxon>Propionibacteriales</taxon>
        <taxon>Nocardioidaceae</taxon>
        <taxon>Nocardioides</taxon>
    </lineage>
</organism>
<evidence type="ECO:0000256" key="2">
    <source>
        <dbReference type="ARBA" id="ARBA00022679"/>
    </source>
</evidence>
<proteinExistence type="predicted"/>
<dbReference type="InterPro" id="IPR003726">
    <property type="entry name" value="HCY_dom"/>
</dbReference>
<protein>
    <submittedName>
        <fullName evidence="8">Homocysteine S-methyltransferase</fullName>
        <ecNumber evidence="8">2.1.1.10</ecNumber>
    </submittedName>
</protein>
<feature type="domain" description="Hcy-binding" evidence="7">
    <location>
        <begin position="1"/>
        <end position="306"/>
    </location>
</feature>
<keyword evidence="4 5" id="KW-0862">Zinc</keyword>
<keyword evidence="9" id="KW-1185">Reference proteome</keyword>
<dbReference type="SUPFAM" id="SSF82282">
    <property type="entry name" value="Homocysteine S-methyltransferase"/>
    <property type="match status" value="1"/>
</dbReference>
<evidence type="ECO:0000313" key="8">
    <source>
        <dbReference type="EMBL" id="NYI76542.1"/>
    </source>
</evidence>
<reference evidence="8 9" key="1">
    <citation type="submission" date="2020-07" db="EMBL/GenBank/DDBJ databases">
        <title>Sequencing the genomes of 1000 actinobacteria strains.</title>
        <authorList>
            <person name="Klenk H.-P."/>
        </authorList>
    </citation>
    <scope>NUCLEOTIDE SEQUENCE [LARGE SCALE GENOMIC DNA]</scope>
    <source>
        <strain evidence="8 9">DSM 26487</strain>
    </source>
</reference>
<dbReference type="PANTHER" id="PTHR46015">
    <property type="entry name" value="ZGC:172121"/>
    <property type="match status" value="1"/>
</dbReference>
<dbReference type="InterPro" id="IPR036589">
    <property type="entry name" value="HCY_dom_sf"/>
</dbReference>
<dbReference type="PIRSF" id="PIRSF037505">
    <property type="entry name" value="Betaine_HMT"/>
    <property type="match status" value="1"/>
</dbReference>
<dbReference type="GO" id="GO:0032259">
    <property type="term" value="P:methylation"/>
    <property type="evidence" value="ECO:0007669"/>
    <property type="project" value="UniProtKB-KW"/>
</dbReference>
<comment type="caution">
    <text evidence="8">The sequence shown here is derived from an EMBL/GenBank/DDBJ whole genome shotgun (WGS) entry which is preliminary data.</text>
</comment>
<evidence type="ECO:0000256" key="3">
    <source>
        <dbReference type="ARBA" id="ARBA00022723"/>
    </source>
</evidence>
<dbReference type="NCBIfam" id="NF007020">
    <property type="entry name" value="PRK09485.1"/>
    <property type="match status" value="1"/>
</dbReference>
<sequence>MTILDGGLSNALEARGHDVSGALWTARLLDESPEEIAAVHRAYFSAGADVATTASYQASVPGFVEAGMTQTYATELLRRSVRVAREVAEEAPGRLVAASIGPYGAYLADGSEYRGRYGVTAATLRDFHAPRLALLETEDPDLIAVETIPDTEEAEVLVDLLDDIGLPVWFSYSCAGTRTRAGQPLADALALAAGIRSVVAVGVNCCDPADVPAAVQLAAATGKPAVVYPNSGETYRARSSGELARPLAPSEGVTARSAETYDDGAWSGDPHFRPGEALSWVRSGAGYVGGCCRVGPAEIALIAAEMSHLQAEASGTSAE</sequence>
<dbReference type="GO" id="GO:0033528">
    <property type="term" value="P:S-methylmethionine cycle"/>
    <property type="evidence" value="ECO:0007669"/>
    <property type="project" value="TreeGrafter"/>
</dbReference>
<keyword evidence="2 6" id="KW-0808">Transferase</keyword>
<evidence type="ECO:0000256" key="1">
    <source>
        <dbReference type="ARBA" id="ARBA00022603"/>
    </source>
</evidence>
<dbReference type="Proteomes" id="UP000564496">
    <property type="component" value="Unassembled WGS sequence"/>
</dbReference>
<feature type="binding site" evidence="6">
    <location>
        <position position="291"/>
    </location>
    <ligand>
        <name>Zn(2+)</name>
        <dbReference type="ChEBI" id="CHEBI:29105"/>
    </ligand>
</feature>
<evidence type="ECO:0000256" key="4">
    <source>
        <dbReference type="ARBA" id="ARBA00022833"/>
    </source>
</evidence>
<name>A0A7Z0DJM4_9ACTN</name>
<dbReference type="GO" id="GO:0009086">
    <property type="term" value="P:methionine biosynthetic process"/>
    <property type="evidence" value="ECO:0007669"/>
    <property type="project" value="InterPro"/>
</dbReference>
<dbReference type="InterPro" id="IPR051486">
    <property type="entry name" value="Hcy_S-methyltransferase"/>
</dbReference>
<dbReference type="InterPro" id="IPR017226">
    <property type="entry name" value="BHMT-like"/>
</dbReference>
<accession>A0A7Z0DJM4</accession>
<dbReference type="EC" id="2.1.1.10" evidence="8"/>
<keyword evidence="3 5" id="KW-0479">Metal-binding</keyword>
<evidence type="ECO:0000256" key="5">
    <source>
        <dbReference type="PIRSR" id="PIRSR037505-2"/>
    </source>
</evidence>
<dbReference type="Pfam" id="PF02574">
    <property type="entry name" value="S-methyl_trans"/>
    <property type="match status" value="1"/>
</dbReference>
<dbReference type="GO" id="GO:0008270">
    <property type="term" value="F:zinc ion binding"/>
    <property type="evidence" value="ECO:0007669"/>
    <property type="project" value="InterPro"/>
</dbReference>
<dbReference type="EMBL" id="JACBZR010000001">
    <property type="protein sequence ID" value="NYI76542.1"/>
    <property type="molecule type" value="Genomic_DNA"/>
</dbReference>
<dbReference type="PANTHER" id="PTHR46015:SF1">
    <property type="entry name" value="HOMOCYSTEINE S-METHYLTRANSFERASE-LIKE ISOFORM 1"/>
    <property type="match status" value="1"/>
</dbReference>
<evidence type="ECO:0000313" key="9">
    <source>
        <dbReference type="Proteomes" id="UP000564496"/>
    </source>
</evidence>
<dbReference type="GO" id="GO:0008898">
    <property type="term" value="F:S-adenosylmethionine-homocysteine S-methyltransferase activity"/>
    <property type="evidence" value="ECO:0007669"/>
    <property type="project" value="TreeGrafter"/>
</dbReference>